<dbReference type="PANTHER" id="PTHR10279">
    <property type="entry name" value="ORNITHINE DECARBOXYLASE ANTIZYME"/>
    <property type="match status" value="1"/>
</dbReference>
<evidence type="ECO:0000313" key="6">
    <source>
        <dbReference type="EMBL" id="RPB29563.1"/>
    </source>
</evidence>
<evidence type="ECO:0000313" key="7">
    <source>
        <dbReference type="Proteomes" id="UP000267821"/>
    </source>
</evidence>
<comment type="subunit">
    <text evidence="3">Interacts with ODC and thereby sterically blocks ODC homodimerization.</text>
</comment>
<comment type="similarity">
    <text evidence="2">Belongs to the ODC antizyme family.</text>
</comment>
<dbReference type="InterPro" id="IPR002993">
    <property type="entry name" value="ODC_AZ"/>
</dbReference>
<dbReference type="Gene3D" id="3.40.630.60">
    <property type="match status" value="1"/>
</dbReference>
<proteinExistence type="inferred from homology"/>
<organism evidence="6 7">
    <name type="scientific">Terfezia boudieri ATCC MYA-4762</name>
    <dbReference type="NCBI Taxonomy" id="1051890"/>
    <lineage>
        <taxon>Eukaryota</taxon>
        <taxon>Fungi</taxon>
        <taxon>Dikarya</taxon>
        <taxon>Ascomycota</taxon>
        <taxon>Pezizomycotina</taxon>
        <taxon>Pezizomycetes</taxon>
        <taxon>Pezizales</taxon>
        <taxon>Pezizaceae</taxon>
        <taxon>Terfezia</taxon>
    </lineage>
</organism>
<keyword evidence="7" id="KW-1185">Reference proteome</keyword>
<dbReference type="GO" id="GO:0045732">
    <property type="term" value="P:positive regulation of protein catabolic process"/>
    <property type="evidence" value="ECO:0007669"/>
    <property type="project" value="TreeGrafter"/>
</dbReference>
<dbReference type="GO" id="GO:0005737">
    <property type="term" value="C:cytoplasm"/>
    <property type="evidence" value="ECO:0007669"/>
    <property type="project" value="TreeGrafter"/>
</dbReference>
<dbReference type="STRING" id="1051890.A0A3N4M320"/>
<accession>A0A3N4M320</accession>
<dbReference type="AlphaFoldDB" id="A0A3N4M320"/>
<dbReference type="OrthoDB" id="5959761at2759"/>
<sequence length="140" mass="15881">MANVNRNQSFTDKGMEFIEVWDYVGEASFRGFIAEKQMGNATEKTLFLFFQELAGLPLKEGLVALIELATDCYNCDRLVICLDRQTHALHQLIRDLGWVGFELITLSHWIDDGRNPRTGKEGTSGLADTSDFWLFVGMEL</sequence>
<dbReference type="InterPro" id="IPR016181">
    <property type="entry name" value="Acyl_CoA_acyltransferase"/>
</dbReference>
<dbReference type="Pfam" id="PF02100">
    <property type="entry name" value="ODC_AZ"/>
    <property type="match status" value="1"/>
</dbReference>
<gene>
    <name evidence="6" type="ORF">L211DRAFT_776067</name>
</gene>
<comment type="function">
    <text evidence="1">Ornithine decarboxylase (ODC) antizyme protein that negatively regulates ODC activity and intracellular polyamine biosynthesis in response to increased intracellular polyamine levels. Binds to ODC monomers, inhibiting the assembly of the functional ODC homodimer, and targets the monomers for ubiquitin-independent proteolytic destruction by the 26S proteasome.</text>
</comment>
<evidence type="ECO:0000256" key="1">
    <source>
        <dbReference type="ARBA" id="ARBA00002307"/>
    </source>
</evidence>
<dbReference type="PANTHER" id="PTHR10279:SF10">
    <property type="entry name" value="ORNITHINE DECARBOXYLASE ANTIZYME"/>
    <property type="match status" value="1"/>
</dbReference>
<name>A0A3N4M320_9PEZI</name>
<dbReference type="Proteomes" id="UP000267821">
    <property type="component" value="Unassembled WGS sequence"/>
</dbReference>
<dbReference type="GO" id="GO:0075523">
    <property type="term" value="P:viral translational frameshifting"/>
    <property type="evidence" value="ECO:0007669"/>
    <property type="project" value="UniProtKB-KW"/>
</dbReference>
<evidence type="ECO:0000256" key="3">
    <source>
        <dbReference type="ARBA" id="ARBA00011486"/>
    </source>
</evidence>
<evidence type="ECO:0000256" key="5">
    <source>
        <dbReference type="ARBA" id="ARBA00022758"/>
    </source>
</evidence>
<evidence type="ECO:0000256" key="2">
    <source>
        <dbReference type="ARBA" id="ARBA00008796"/>
    </source>
</evidence>
<dbReference type="SUPFAM" id="SSF55729">
    <property type="entry name" value="Acyl-CoA N-acyltransferases (Nat)"/>
    <property type="match status" value="1"/>
</dbReference>
<dbReference type="GO" id="GO:0005634">
    <property type="term" value="C:nucleus"/>
    <property type="evidence" value="ECO:0007669"/>
    <property type="project" value="TreeGrafter"/>
</dbReference>
<dbReference type="GO" id="GO:0008073">
    <property type="term" value="F:ornithine decarboxylase inhibitor activity"/>
    <property type="evidence" value="ECO:0007669"/>
    <property type="project" value="InterPro"/>
</dbReference>
<keyword evidence="5" id="KW-0688">Ribosomal frameshifting</keyword>
<dbReference type="EMBL" id="ML121527">
    <property type="protein sequence ID" value="RPB29563.1"/>
    <property type="molecule type" value="Genomic_DNA"/>
</dbReference>
<dbReference type="InterPro" id="IPR038581">
    <property type="entry name" value="ODC_AZ_sf"/>
</dbReference>
<reference evidence="6 7" key="1">
    <citation type="journal article" date="2018" name="Nat. Ecol. Evol.">
        <title>Pezizomycetes genomes reveal the molecular basis of ectomycorrhizal truffle lifestyle.</title>
        <authorList>
            <person name="Murat C."/>
            <person name="Payen T."/>
            <person name="Noel B."/>
            <person name="Kuo A."/>
            <person name="Morin E."/>
            <person name="Chen J."/>
            <person name="Kohler A."/>
            <person name="Krizsan K."/>
            <person name="Balestrini R."/>
            <person name="Da Silva C."/>
            <person name="Montanini B."/>
            <person name="Hainaut M."/>
            <person name="Levati E."/>
            <person name="Barry K.W."/>
            <person name="Belfiori B."/>
            <person name="Cichocki N."/>
            <person name="Clum A."/>
            <person name="Dockter R.B."/>
            <person name="Fauchery L."/>
            <person name="Guy J."/>
            <person name="Iotti M."/>
            <person name="Le Tacon F."/>
            <person name="Lindquist E.A."/>
            <person name="Lipzen A."/>
            <person name="Malagnac F."/>
            <person name="Mello A."/>
            <person name="Molinier V."/>
            <person name="Miyauchi S."/>
            <person name="Poulain J."/>
            <person name="Riccioni C."/>
            <person name="Rubini A."/>
            <person name="Sitrit Y."/>
            <person name="Splivallo R."/>
            <person name="Traeger S."/>
            <person name="Wang M."/>
            <person name="Zifcakova L."/>
            <person name="Wipf D."/>
            <person name="Zambonelli A."/>
            <person name="Paolocci F."/>
            <person name="Nowrousian M."/>
            <person name="Ottonello S."/>
            <person name="Baldrian P."/>
            <person name="Spatafora J.W."/>
            <person name="Henrissat B."/>
            <person name="Nagy L.G."/>
            <person name="Aury J.M."/>
            <person name="Wincker P."/>
            <person name="Grigoriev I.V."/>
            <person name="Bonfante P."/>
            <person name="Martin F.M."/>
        </authorList>
    </citation>
    <scope>NUCLEOTIDE SEQUENCE [LARGE SCALE GENOMIC DNA]</scope>
    <source>
        <strain evidence="6 7">ATCC MYA-4762</strain>
    </source>
</reference>
<protein>
    <recommendedName>
        <fullName evidence="4">Ornithine decarboxylase antizyme</fullName>
    </recommendedName>
</protein>
<evidence type="ECO:0000256" key="4">
    <source>
        <dbReference type="ARBA" id="ARBA00017712"/>
    </source>
</evidence>
<dbReference type="InParanoid" id="A0A3N4M320"/>